<evidence type="ECO:0000313" key="3">
    <source>
        <dbReference type="EMBL" id="KZP21420.1"/>
    </source>
</evidence>
<sequence>MKSITSSIAISVLLAYAVFAAPAEASALSYKRNSDIDDHLVYECDNVGSLNHYYWLSPDQGEKRNSDVDDVVHKRDGGPNHYYWLSPDQGEKRNSDVDDVVHKRDGGPNHYYWLSPDQGEKRHSDVDDGVHKHEERKVS</sequence>
<gene>
    <name evidence="3" type="ORF">FIBSPDRAFT_953679</name>
</gene>
<feature type="compositionally biased region" description="Basic and acidic residues" evidence="1">
    <location>
        <begin position="118"/>
        <end position="139"/>
    </location>
</feature>
<feature type="region of interest" description="Disordered" evidence="1">
    <location>
        <begin position="107"/>
        <end position="139"/>
    </location>
</feature>
<protein>
    <submittedName>
        <fullName evidence="3">Uncharacterized protein</fullName>
    </submittedName>
</protein>
<dbReference type="EMBL" id="KV417547">
    <property type="protein sequence ID" value="KZP21420.1"/>
    <property type="molecule type" value="Genomic_DNA"/>
</dbReference>
<keyword evidence="2" id="KW-0732">Signal</keyword>
<feature type="signal peptide" evidence="2">
    <location>
        <begin position="1"/>
        <end position="20"/>
    </location>
</feature>
<accession>A0A166K1A4</accession>
<organism evidence="3 4">
    <name type="scientific">Athelia psychrophila</name>
    <dbReference type="NCBI Taxonomy" id="1759441"/>
    <lineage>
        <taxon>Eukaryota</taxon>
        <taxon>Fungi</taxon>
        <taxon>Dikarya</taxon>
        <taxon>Basidiomycota</taxon>
        <taxon>Agaricomycotina</taxon>
        <taxon>Agaricomycetes</taxon>
        <taxon>Agaricomycetidae</taxon>
        <taxon>Atheliales</taxon>
        <taxon>Atheliaceae</taxon>
        <taxon>Athelia</taxon>
    </lineage>
</organism>
<feature type="chain" id="PRO_5007876060" evidence="2">
    <location>
        <begin position="21"/>
        <end position="139"/>
    </location>
</feature>
<evidence type="ECO:0000313" key="4">
    <source>
        <dbReference type="Proteomes" id="UP000076532"/>
    </source>
</evidence>
<proteinExistence type="predicted"/>
<name>A0A166K1A4_9AGAM</name>
<keyword evidence="4" id="KW-1185">Reference proteome</keyword>
<dbReference type="AlphaFoldDB" id="A0A166K1A4"/>
<reference evidence="3 4" key="1">
    <citation type="journal article" date="2016" name="Mol. Biol. Evol.">
        <title>Comparative Genomics of Early-Diverging Mushroom-Forming Fungi Provides Insights into the Origins of Lignocellulose Decay Capabilities.</title>
        <authorList>
            <person name="Nagy L.G."/>
            <person name="Riley R."/>
            <person name="Tritt A."/>
            <person name="Adam C."/>
            <person name="Daum C."/>
            <person name="Floudas D."/>
            <person name="Sun H."/>
            <person name="Yadav J.S."/>
            <person name="Pangilinan J."/>
            <person name="Larsson K.H."/>
            <person name="Matsuura K."/>
            <person name="Barry K."/>
            <person name="Labutti K."/>
            <person name="Kuo R."/>
            <person name="Ohm R.A."/>
            <person name="Bhattacharya S.S."/>
            <person name="Shirouzu T."/>
            <person name="Yoshinaga Y."/>
            <person name="Martin F.M."/>
            <person name="Grigoriev I.V."/>
            <person name="Hibbett D.S."/>
        </authorList>
    </citation>
    <scope>NUCLEOTIDE SEQUENCE [LARGE SCALE GENOMIC DNA]</scope>
    <source>
        <strain evidence="3 4">CBS 109695</strain>
    </source>
</reference>
<dbReference type="Proteomes" id="UP000076532">
    <property type="component" value="Unassembled WGS sequence"/>
</dbReference>
<evidence type="ECO:0000256" key="2">
    <source>
        <dbReference type="SAM" id="SignalP"/>
    </source>
</evidence>
<evidence type="ECO:0000256" key="1">
    <source>
        <dbReference type="SAM" id="MobiDB-lite"/>
    </source>
</evidence>